<organism evidence="1 2">
    <name type="scientific">Ramlibacter humi</name>
    <dbReference type="NCBI Taxonomy" id="2530451"/>
    <lineage>
        <taxon>Bacteria</taxon>
        <taxon>Pseudomonadati</taxon>
        <taxon>Pseudomonadota</taxon>
        <taxon>Betaproteobacteria</taxon>
        <taxon>Burkholderiales</taxon>
        <taxon>Comamonadaceae</taxon>
        <taxon>Ramlibacter</taxon>
    </lineage>
</organism>
<proteinExistence type="predicted"/>
<accession>A0A4Z0BKV3</accession>
<dbReference type="OrthoDB" id="8899531at2"/>
<gene>
    <name evidence="1" type="ORF">EZ216_15955</name>
</gene>
<dbReference type="InterPro" id="IPR021317">
    <property type="entry name" value="DUF2917"/>
</dbReference>
<evidence type="ECO:0000313" key="2">
    <source>
        <dbReference type="Proteomes" id="UP000297839"/>
    </source>
</evidence>
<reference evidence="1 2" key="1">
    <citation type="submission" date="2019-03" db="EMBL/GenBank/DDBJ databases">
        <title>Ramlibacter sp. 18x22-1, whole genome shotgun sequence.</title>
        <authorList>
            <person name="Zhang X."/>
            <person name="Feng G."/>
            <person name="Zhu H."/>
        </authorList>
    </citation>
    <scope>NUCLEOTIDE SEQUENCE [LARGE SCALE GENOMIC DNA]</scope>
    <source>
        <strain evidence="1 2">18x22-1</strain>
    </source>
</reference>
<keyword evidence="2" id="KW-1185">Reference proteome</keyword>
<dbReference type="Pfam" id="PF11142">
    <property type="entry name" value="DUF2917"/>
    <property type="match status" value="1"/>
</dbReference>
<comment type="caution">
    <text evidence="1">The sequence shown here is derived from an EMBL/GenBank/DDBJ whole genome shotgun (WGS) entry which is preliminary data.</text>
</comment>
<dbReference type="AlphaFoldDB" id="A0A4Z0BKV3"/>
<evidence type="ECO:0000313" key="1">
    <source>
        <dbReference type="EMBL" id="TFY99053.1"/>
    </source>
</evidence>
<sequence>MRQPRRFIRRTTPKENAMNPLALTQSQQSTPSLPGTWRLEAKRAVTLRPREDGVLRIAHGRVWLTFDGPHAGPANDSGDRVLGAGEQVTVRAGRRVVLESSEKGVPAYISWDFVSQLRPVRTPRLQAVAQSWLDLQLATGLGLRAAWRLGAALAALALGSLMPRPAARNECAAT</sequence>
<dbReference type="Proteomes" id="UP000297839">
    <property type="component" value="Unassembled WGS sequence"/>
</dbReference>
<protein>
    <submittedName>
        <fullName evidence="1">DUF2917 domain-containing protein</fullName>
    </submittedName>
</protein>
<dbReference type="EMBL" id="SMLK01000005">
    <property type="protein sequence ID" value="TFY99053.1"/>
    <property type="molecule type" value="Genomic_DNA"/>
</dbReference>
<name>A0A4Z0BKV3_9BURK</name>